<dbReference type="AlphaFoldDB" id="A0AAD6X2G9"/>
<sequence length="139" mass="15475">MRVQFTTGSHDQRWGGDESTQVVEAVPHVVHWMATATVRVIHVDALAAYDPAAQVKHAKGNSRWKVQHNVTAPSLFRVHRYLRGRRISSAWHGFRAGDGAGFLEQLSAGDAITVVARALYPGWCNYVDRTKVIVYHSLA</sequence>
<gene>
    <name evidence="1" type="ORF">C8F04DRAFT_1185062</name>
</gene>
<name>A0AAD6X2G9_9AGAR</name>
<organism evidence="1 2">
    <name type="scientific">Mycena alexandri</name>
    <dbReference type="NCBI Taxonomy" id="1745969"/>
    <lineage>
        <taxon>Eukaryota</taxon>
        <taxon>Fungi</taxon>
        <taxon>Dikarya</taxon>
        <taxon>Basidiomycota</taxon>
        <taxon>Agaricomycotina</taxon>
        <taxon>Agaricomycetes</taxon>
        <taxon>Agaricomycetidae</taxon>
        <taxon>Agaricales</taxon>
        <taxon>Marasmiineae</taxon>
        <taxon>Mycenaceae</taxon>
        <taxon>Mycena</taxon>
    </lineage>
</organism>
<dbReference type="EMBL" id="JARJCM010000073">
    <property type="protein sequence ID" value="KAJ7032421.1"/>
    <property type="molecule type" value="Genomic_DNA"/>
</dbReference>
<comment type="caution">
    <text evidence="1">The sequence shown here is derived from an EMBL/GenBank/DDBJ whole genome shotgun (WGS) entry which is preliminary data.</text>
</comment>
<dbReference type="Proteomes" id="UP001218188">
    <property type="component" value="Unassembled WGS sequence"/>
</dbReference>
<keyword evidence="2" id="KW-1185">Reference proteome</keyword>
<evidence type="ECO:0000313" key="1">
    <source>
        <dbReference type="EMBL" id="KAJ7032421.1"/>
    </source>
</evidence>
<protein>
    <submittedName>
        <fullName evidence="1">Uncharacterized protein</fullName>
    </submittedName>
</protein>
<evidence type="ECO:0000313" key="2">
    <source>
        <dbReference type="Proteomes" id="UP001218188"/>
    </source>
</evidence>
<accession>A0AAD6X2G9</accession>
<reference evidence="1" key="1">
    <citation type="submission" date="2023-03" db="EMBL/GenBank/DDBJ databases">
        <title>Massive genome expansion in bonnet fungi (Mycena s.s.) driven by repeated elements and novel gene families across ecological guilds.</title>
        <authorList>
            <consortium name="Lawrence Berkeley National Laboratory"/>
            <person name="Harder C.B."/>
            <person name="Miyauchi S."/>
            <person name="Viragh M."/>
            <person name="Kuo A."/>
            <person name="Thoen E."/>
            <person name="Andreopoulos B."/>
            <person name="Lu D."/>
            <person name="Skrede I."/>
            <person name="Drula E."/>
            <person name="Henrissat B."/>
            <person name="Morin E."/>
            <person name="Kohler A."/>
            <person name="Barry K."/>
            <person name="LaButti K."/>
            <person name="Morin E."/>
            <person name="Salamov A."/>
            <person name="Lipzen A."/>
            <person name="Mereny Z."/>
            <person name="Hegedus B."/>
            <person name="Baldrian P."/>
            <person name="Stursova M."/>
            <person name="Weitz H."/>
            <person name="Taylor A."/>
            <person name="Grigoriev I.V."/>
            <person name="Nagy L.G."/>
            <person name="Martin F."/>
            <person name="Kauserud H."/>
        </authorList>
    </citation>
    <scope>NUCLEOTIDE SEQUENCE</scope>
    <source>
        <strain evidence="1">CBHHK200</strain>
    </source>
</reference>
<proteinExistence type="predicted"/>